<reference evidence="2 3" key="1">
    <citation type="submission" date="2023-11" db="EMBL/GenBank/DDBJ databases">
        <title>Lentzea sokolovensis, sp. nov., Lentzea kristufkii, sp. nov., and Lentzea miocenensis, sp. nov., rare actinobacteria from Sokolov Coal Basin, Miocene lacustrine sediment, Czech Republic.</title>
        <authorList>
            <person name="Lara A."/>
            <person name="Kotroba L."/>
            <person name="Nouioui I."/>
            <person name="Neumann-Schaal M."/>
            <person name="Mast Y."/>
            <person name="Chronakova A."/>
        </authorList>
    </citation>
    <scope>NUCLEOTIDE SEQUENCE [LARGE SCALE GENOMIC DNA]</scope>
    <source>
        <strain evidence="2 3">BCCO 10_0798</strain>
    </source>
</reference>
<feature type="transmembrane region" description="Helical" evidence="1">
    <location>
        <begin position="118"/>
        <end position="149"/>
    </location>
</feature>
<gene>
    <name evidence="2" type="ORF">SK571_16435</name>
</gene>
<dbReference type="RefSeq" id="WP_319984950.1">
    <property type="nucleotide sequence ID" value="NZ_JAXAVV010000007.1"/>
</dbReference>
<dbReference type="Proteomes" id="UP001271792">
    <property type="component" value="Unassembled WGS sequence"/>
</dbReference>
<evidence type="ECO:0000313" key="3">
    <source>
        <dbReference type="Proteomes" id="UP001271792"/>
    </source>
</evidence>
<keyword evidence="1" id="KW-0812">Transmembrane</keyword>
<proteinExistence type="predicted"/>
<accession>A0ABU4TRR5</accession>
<keyword evidence="3" id="KW-1185">Reference proteome</keyword>
<feature type="transmembrane region" description="Helical" evidence="1">
    <location>
        <begin position="59"/>
        <end position="81"/>
    </location>
</feature>
<comment type="caution">
    <text evidence="2">The sequence shown here is derived from an EMBL/GenBank/DDBJ whole genome shotgun (WGS) entry which is preliminary data.</text>
</comment>
<protein>
    <submittedName>
        <fullName evidence="2">Uncharacterized protein</fullName>
    </submittedName>
</protein>
<reference evidence="2 3" key="2">
    <citation type="submission" date="2023-11" db="EMBL/GenBank/DDBJ databases">
        <authorList>
            <person name="Lara A.C."/>
            <person name="Chronakova A."/>
        </authorList>
    </citation>
    <scope>NUCLEOTIDE SEQUENCE [LARGE SCALE GENOMIC DNA]</scope>
    <source>
        <strain evidence="2 3">BCCO 10_0798</strain>
    </source>
</reference>
<organism evidence="2 3">
    <name type="scientific">Lentzea kristufekii</name>
    <dbReference type="NCBI Taxonomy" id="3095430"/>
    <lineage>
        <taxon>Bacteria</taxon>
        <taxon>Bacillati</taxon>
        <taxon>Actinomycetota</taxon>
        <taxon>Actinomycetes</taxon>
        <taxon>Pseudonocardiales</taxon>
        <taxon>Pseudonocardiaceae</taxon>
        <taxon>Lentzea</taxon>
    </lineage>
</organism>
<feature type="transmembrane region" description="Helical" evidence="1">
    <location>
        <begin position="87"/>
        <end position="106"/>
    </location>
</feature>
<name>A0ABU4TRR5_9PSEU</name>
<dbReference type="EMBL" id="JAXAVV010000007">
    <property type="protein sequence ID" value="MDX8050976.1"/>
    <property type="molecule type" value="Genomic_DNA"/>
</dbReference>
<evidence type="ECO:0000256" key="1">
    <source>
        <dbReference type="SAM" id="Phobius"/>
    </source>
</evidence>
<keyword evidence="1" id="KW-0472">Membrane</keyword>
<keyword evidence="1" id="KW-1133">Transmembrane helix</keyword>
<sequence length="153" mass="16234">MADDPNSLLAVRRQSLRTRLDAFTATAPDDPQWAKISDELHDAVEALLKARRDINANRLLLPNRVLGAAAAVAAVVVLVLWFSAWNLAPALLALAVGTALLINPAVRGDEEPSARSWAGIAAVLGALSAPLLSGWSALAVLAGIGWWAWRCLK</sequence>
<evidence type="ECO:0000313" key="2">
    <source>
        <dbReference type="EMBL" id="MDX8050976.1"/>
    </source>
</evidence>